<evidence type="ECO:0000256" key="12">
    <source>
        <dbReference type="SAM" id="Phobius"/>
    </source>
</evidence>
<evidence type="ECO:0000256" key="1">
    <source>
        <dbReference type="ARBA" id="ARBA00004651"/>
    </source>
</evidence>
<feature type="transmembrane region" description="Helical" evidence="12">
    <location>
        <begin position="335"/>
        <end position="359"/>
    </location>
</feature>
<evidence type="ECO:0000256" key="6">
    <source>
        <dbReference type="ARBA" id="ARBA00022692"/>
    </source>
</evidence>
<dbReference type="InterPro" id="IPR001851">
    <property type="entry name" value="ABC_transp_permease"/>
</dbReference>
<comment type="function">
    <text evidence="9">Part of the binding-protein-dependent transport system for D-xylose. Probably responsible for the translocation of the substrate across the membrane.</text>
</comment>
<dbReference type="CDD" id="cd06579">
    <property type="entry name" value="TM_PBP1_transp_AraH_like"/>
    <property type="match status" value="1"/>
</dbReference>
<keyword evidence="7 12" id="KW-1133">Transmembrane helix</keyword>
<protein>
    <recommendedName>
        <fullName evidence="10">Xylose transport system permease protein XylH</fullName>
    </recommendedName>
</protein>
<organism evidence="13 14">
    <name type="scientific">Schumannella soli</name>
    <dbReference type="NCBI Taxonomy" id="2590779"/>
    <lineage>
        <taxon>Bacteria</taxon>
        <taxon>Bacillati</taxon>
        <taxon>Actinomycetota</taxon>
        <taxon>Actinomycetes</taxon>
        <taxon>Micrococcales</taxon>
        <taxon>Microbacteriaceae</taxon>
        <taxon>Schumannella</taxon>
    </lineage>
</organism>
<dbReference type="Proteomes" id="UP000316252">
    <property type="component" value="Unassembled WGS sequence"/>
</dbReference>
<evidence type="ECO:0000256" key="2">
    <source>
        <dbReference type="ARBA" id="ARBA00022448"/>
    </source>
</evidence>
<dbReference type="Pfam" id="PF02653">
    <property type="entry name" value="BPD_transp_2"/>
    <property type="match status" value="1"/>
</dbReference>
<keyword evidence="14" id="KW-1185">Reference proteome</keyword>
<evidence type="ECO:0000256" key="8">
    <source>
        <dbReference type="ARBA" id="ARBA00023136"/>
    </source>
</evidence>
<keyword evidence="2" id="KW-0813">Transport</keyword>
<accession>A0A506YB81</accession>
<dbReference type="OrthoDB" id="3468954at2"/>
<feature type="compositionally biased region" description="Basic residues" evidence="11">
    <location>
        <begin position="1"/>
        <end position="16"/>
    </location>
</feature>
<feature type="transmembrane region" description="Helical" evidence="12">
    <location>
        <begin position="222"/>
        <end position="241"/>
    </location>
</feature>
<feature type="compositionally biased region" description="Low complexity" evidence="11">
    <location>
        <begin position="37"/>
        <end position="47"/>
    </location>
</feature>
<evidence type="ECO:0000256" key="9">
    <source>
        <dbReference type="ARBA" id="ARBA00035611"/>
    </source>
</evidence>
<dbReference type="PANTHER" id="PTHR32196:SF32">
    <property type="entry name" value="XYLOSE TRANSPORT SYSTEM PERMEASE PROTEIN XYLH"/>
    <property type="match status" value="1"/>
</dbReference>
<feature type="transmembrane region" description="Helical" evidence="12">
    <location>
        <begin position="288"/>
        <end position="309"/>
    </location>
</feature>
<feature type="transmembrane region" description="Helical" evidence="12">
    <location>
        <begin position="102"/>
        <end position="129"/>
    </location>
</feature>
<feature type="transmembrane region" description="Helical" evidence="12">
    <location>
        <begin position="63"/>
        <end position="82"/>
    </location>
</feature>
<feature type="transmembrane region" description="Helical" evidence="12">
    <location>
        <begin position="141"/>
        <end position="160"/>
    </location>
</feature>
<comment type="subcellular location">
    <subcellularLocation>
        <location evidence="1">Cell membrane</location>
        <topology evidence="1">Multi-pass membrane protein</topology>
    </subcellularLocation>
</comment>
<dbReference type="AlphaFoldDB" id="A0A506YB81"/>
<keyword evidence="8 12" id="KW-0472">Membrane</keyword>
<feature type="compositionally biased region" description="Basic and acidic residues" evidence="11">
    <location>
        <begin position="17"/>
        <end position="34"/>
    </location>
</feature>
<dbReference type="EMBL" id="VHQG01000001">
    <property type="protein sequence ID" value="TPW77729.1"/>
    <property type="molecule type" value="Genomic_DNA"/>
</dbReference>
<evidence type="ECO:0000256" key="10">
    <source>
        <dbReference type="ARBA" id="ARBA00035686"/>
    </source>
</evidence>
<keyword evidence="4" id="KW-0997">Cell inner membrane</keyword>
<dbReference type="GO" id="GO:0022857">
    <property type="term" value="F:transmembrane transporter activity"/>
    <property type="evidence" value="ECO:0007669"/>
    <property type="project" value="InterPro"/>
</dbReference>
<reference evidence="13 14" key="1">
    <citation type="submission" date="2019-06" db="EMBL/GenBank/DDBJ databases">
        <authorList>
            <person name="Li F."/>
        </authorList>
    </citation>
    <scope>NUCLEOTIDE SEQUENCE [LARGE SCALE GENOMIC DNA]</scope>
    <source>
        <strain evidence="13 14">10F1D-1</strain>
    </source>
</reference>
<feature type="region of interest" description="Disordered" evidence="11">
    <location>
        <begin position="1"/>
        <end position="47"/>
    </location>
</feature>
<evidence type="ECO:0000256" key="7">
    <source>
        <dbReference type="ARBA" id="ARBA00022989"/>
    </source>
</evidence>
<name>A0A506YB81_9MICO</name>
<comment type="caution">
    <text evidence="13">The sequence shown here is derived from an EMBL/GenBank/DDBJ whole genome shotgun (WGS) entry which is preliminary data.</text>
</comment>
<keyword evidence="6 12" id="KW-0812">Transmembrane</keyword>
<dbReference type="PANTHER" id="PTHR32196">
    <property type="entry name" value="ABC TRANSPORTER PERMEASE PROTEIN YPHD-RELATED-RELATED"/>
    <property type="match status" value="1"/>
</dbReference>
<feature type="transmembrane region" description="Helical" evidence="12">
    <location>
        <begin position="261"/>
        <end position="281"/>
    </location>
</feature>
<dbReference type="GO" id="GO:0005886">
    <property type="term" value="C:plasma membrane"/>
    <property type="evidence" value="ECO:0007669"/>
    <property type="project" value="UniProtKB-SubCell"/>
</dbReference>
<evidence type="ECO:0000256" key="4">
    <source>
        <dbReference type="ARBA" id="ARBA00022519"/>
    </source>
</evidence>
<feature type="transmembrane region" description="Helical" evidence="12">
    <location>
        <begin position="371"/>
        <end position="403"/>
    </location>
</feature>
<evidence type="ECO:0000256" key="5">
    <source>
        <dbReference type="ARBA" id="ARBA00022597"/>
    </source>
</evidence>
<evidence type="ECO:0000313" key="14">
    <source>
        <dbReference type="Proteomes" id="UP000316252"/>
    </source>
</evidence>
<keyword evidence="3" id="KW-1003">Cell membrane</keyword>
<evidence type="ECO:0000313" key="13">
    <source>
        <dbReference type="EMBL" id="TPW77729.1"/>
    </source>
</evidence>
<evidence type="ECO:0000256" key="3">
    <source>
        <dbReference type="ARBA" id="ARBA00022475"/>
    </source>
</evidence>
<evidence type="ECO:0000256" key="11">
    <source>
        <dbReference type="SAM" id="MobiDB-lite"/>
    </source>
</evidence>
<proteinExistence type="predicted"/>
<sequence length="440" mass="46420">MRPHLHAVRGPHHRRAESRGRDRRAPDAAHDAGTREGPPVTATTPAPQTGVLQRASRFLAGQLRQIGLFIALIVIVVFFEVATQGITLKPINVSNLVVQNSYILILAIGMVMVIIAGHIDLSVGSVVAFTGAMAGVMITKWGIPWPVAAVLCLVLGALIGCWQGFWIAYFKIPAFIVTLAGMLTFRGLTQITLQNQQISPFPDGFRAIGSGFLPDLGGGVSFVEPLTIVLGVLSAVALIAAGIRGRLVRRRYNVEDEPMPWFVAKTAFTTVLILLVAFLLASYRGTPIVLIILAVLVVAYSAVMARSVFGRHIYAIGGNLNAAALSGVKTQRVTFLLFVNMGVLSALAGLVFTAQLNLANPKAGDGFELDAIAAVFIGGAAVTGGIGRVTGAIIGGLIIGILNNGMSILGVGTEFQSLIKGLVLLAAVAFDVYNKRRSGK</sequence>
<feature type="transmembrane region" description="Helical" evidence="12">
    <location>
        <begin position="415"/>
        <end position="433"/>
    </location>
</feature>
<keyword evidence="5" id="KW-0762">Sugar transport</keyword>
<gene>
    <name evidence="13" type="ORF">FJ657_03485</name>
</gene>
<dbReference type="NCBIfam" id="NF040906">
    <property type="entry name" value="GguB"/>
    <property type="match status" value="1"/>
</dbReference>